<dbReference type="OMA" id="FVETEHI"/>
<feature type="compositionally biased region" description="Basic and acidic residues" evidence="1">
    <location>
        <begin position="137"/>
        <end position="148"/>
    </location>
</feature>
<evidence type="ECO:0000259" key="2">
    <source>
        <dbReference type="Pfam" id="PF09348"/>
    </source>
</evidence>
<sequence>MGPSGPFLFPLWKPAIEKVREILESLRDDNFSYDADLVGTTRGGVDAVEPLRKKRFQIDHNQVCIGSGEAAFQRAKKAVRDWRHFQLGWATVDPDTPIRERERVAVVARSFGLVWTLNPLQILYVDDGTDSPSTSSTREESSTNEKRNGGSRSGGRKARAKVGPGAVEREEGLSGGVSTKARFAYGHGTLKGHLLSGEERFLVEWRDDDSVWYDILAFSRPGHFLAAATYPAARFYQRQFAKQSMRAVQAAVEEDPD</sequence>
<gene>
    <name evidence="3" type="ORF">KFL_002730140</name>
</gene>
<proteinExistence type="predicted"/>
<organism evidence="3 4">
    <name type="scientific">Klebsormidium nitens</name>
    <name type="common">Green alga</name>
    <name type="synonym">Ulothrix nitens</name>
    <dbReference type="NCBI Taxonomy" id="105231"/>
    <lineage>
        <taxon>Eukaryota</taxon>
        <taxon>Viridiplantae</taxon>
        <taxon>Streptophyta</taxon>
        <taxon>Klebsormidiophyceae</taxon>
        <taxon>Klebsormidiales</taxon>
        <taxon>Klebsormidiaceae</taxon>
        <taxon>Klebsormidium</taxon>
    </lineage>
</organism>
<evidence type="ECO:0000313" key="3">
    <source>
        <dbReference type="EMBL" id="GAQ86156.1"/>
    </source>
</evidence>
<dbReference type="Proteomes" id="UP000054558">
    <property type="component" value="Unassembled WGS sequence"/>
</dbReference>
<dbReference type="PANTHER" id="PTHR34202">
    <property type="entry name" value="UPF0548 PROTEIN"/>
    <property type="match status" value="1"/>
</dbReference>
<feature type="domain" description="DUF1990" evidence="2">
    <location>
        <begin position="54"/>
        <end position="247"/>
    </location>
</feature>
<dbReference type="EMBL" id="DF237222">
    <property type="protein sequence ID" value="GAQ86156.1"/>
    <property type="molecule type" value="Genomic_DNA"/>
</dbReference>
<dbReference type="InterPro" id="IPR018960">
    <property type="entry name" value="DUF1990"/>
</dbReference>
<dbReference type="OrthoDB" id="46304at2759"/>
<dbReference type="PANTHER" id="PTHR34202:SF1">
    <property type="entry name" value="UPF0548 PROTEIN"/>
    <property type="match status" value="1"/>
</dbReference>
<dbReference type="AlphaFoldDB" id="A0A1Y1IBR7"/>
<protein>
    <recommendedName>
        <fullName evidence="2">DUF1990 domain-containing protein</fullName>
    </recommendedName>
</protein>
<dbReference type="Pfam" id="PF09348">
    <property type="entry name" value="DUF1990"/>
    <property type="match status" value="1"/>
</dbReference>
<evidence type="ECO:0000256" key="1">
    <source>
        <dbReference type="SAM" id="MobiDB-lite"/>
    </source>
</evidence>
<accession>A0A1Y1IBR7</accession>
<reference evidence="3 4" key="1">
    <citation type="journal article" date="2014" name="Nat. Commun.">
        <title>Klebsormidium flaccidum genome reveals primary factors for plant terrestrial adaptation.</title>
        <authorList>
            <person name="Hori K."/>
            <person name="Maruyama F."/>
            <person name="Fujisawa T."/>
            <person name="Togashi T."/>
            <person name="Yamamoto N."/>
            <person name="Seo M."/>
            <person name="Sato S."/>
            <person name="Yamada T."/>
            <person name="Mori H."/>
            <person name="Tajima N."/>
            <person name="Moriyama T."/>
            <person name="Ikeuchi M."/>
            <person name="Watanabe M."/>
            <person name="Wada H."/>
            <person name="Kobayashi K."/>
            <person name="Saito M."/>
            <person name="Masuda T."/>
            <person name="Sasaki-Sekimoto Y."/>
            <person name="Mashiguchi K."/>
            <person name="Awai K."/>
            <person name="Shimojima M."/>
            <person name="Masuda S."/>
            <person name="Iwai M."/>
            <person name="Nobusawa T."/>
            <person name="Narise T."/>
            <person name="Kondo S."/>
            <person name="Saito H."/>
            <person name="Sato R."/>
            <person name="Murakawa M."/>
            <person name="Ihara Y."/>
            <person name="Oshima-Yamada Y."/>
            <person name="Ohtaka K."/>
            <person name="Satoh M."/>
            <person name="Sonobe K."/>
            <person name="Ishii M."/>
            <person name="Ohtani R."/>
            <person name="Kanamori-Sato M."/>
            <person name="Honoki R."/>
            <person name="Miyazaki D."/>
            <person name="Mochizuki H."/>
            <person name="Umetsu J."/>
            <person name="Higashi K."/>
            <person name="Shibata D."/>
            <person name="Kamiya Y."/>
            <person name="Sato N."/>
            <person name="Nakamura Y."/>
            <person name="Tabata S."/>
            <person name="Ida S."/>
            <person name="Kurokawa K."/>
            <person name="Ohta H."/>
        </authorList>
    </citation>
    <scope>NUCLEOTIDE SEQUENCE [LARGE SCALE GENOMIC DNA]</scope>
    <source>
        <strain evidence="3 4">NIES-2285</strain>
    </source>
</reference>
<name>A0A1Y1IBR7_KLENI</name>
<keyword evidence="4" id="KW-1185">Reference proteome</keyword>
<evidence type="ECO:0000313" key="4">
    <source>
        <dbReference type="Proteomes" id="UP000054558"/>
    </source>
</evidence>
<feature type="region of interest" description="Disordered" evidence="1">
    <location>
        <begin position="128"/>
        <end position="173"/>
    </location>
</feature>